<comment type="similarity">
    <text evidence="8 9">Belongs to the TonB-dependent receptor family.</text>
</comment>
<dbReference type="NCBIfam" id="TIGR04057">
    <property type="entry name" value="SusC_RagA_signa"/>
    <property type="match status" value="1"/>
</dbReference>
<dbReference type="InterPro" id="IPR039426">
    <property type="entry name" value="TonB-dep_rcpt-like"/>
</dbReference>
<reference evidence="14" key="1">
    <citation type="submission" date="2017-01" db="EMBL/GenBank/DDBJ databases">
        <authorList>
            <person name="Varghese N."/>
            <person name="Submissions S."/>
        </authorList>
    </citation>
    <scope>NUCLEOTIDE SEQUENCE [LARGE SCALE GENOMIC DNA]</scope>
    <source>
        <strain evidence="14">DSM 21054</strain>
    </source>
</reference>
<dbReference type="STRING" id="477680.SAMN05421788_11755"/>
<keyword evidence="6 8" id="KW-0472">Membrane</keyword>
<dbReference type="InterPro" id="IPR023996">
    <property type="entry name" value="TonB-dep_OMP_SusC/RagA"/>
</dbReference>
<dbReference type="Proteomes" id="UP000186917">
    <property type="component" value="Unassembled WGS sequence"/>
</dbReference>
<evidence type="ECO:0000256" key="4">
    <source>
        <dbReference type="ARBA" id="ARBA00022692"/>
    </source>
</evidence>
<keyword evidence="10" id="KW-0732">Signal</keyword>
<dbReference type="InterPro" id="IPR008969">
    <property type="entry name" value="CarboxyPept-like_regulatory"/>
</dbReference>
<feature type="domain" description="TonB-dependent receptor plug" evidence="12">
    <location>
        <begin position="117"/>
        <end position="246"/>
    </location>
</feature>
<evidence type="ECO:0000256" key="8">
    <source>
        <dbReference type="PROSITE-ProRule" id="PRU01360"/>
    </source>
</evidence>
<keyword evidence="7 8" id="KW-0998">Cell outer membrane</keyword>
<dbReference type="SUPFAM" id="SSF56935">
    <property type="entry name" value="Porins"/>
    <property type="match status" value="1"/>
</dbReference>
<dbReference type="Pfam" id="PF00593">
    <property type="entry name" value="TonB_dep_Rec_b-barrel"/>
    <property type="match status" value="1"/>
</dbReference>
<dbReference type="Pfam" id="PF13715">
    <property type="entry name" value="CarbopepD_reg_2"/>
    <property type="match status" value="1"/>
</dbReference>
<keyword evidence="3 8" id="KW-1134">Transmembrane beta strand</keyword>
<dbReference type="InterPro" id="IPR012910">
    <property type="entry name" value="Plug_dom"/>
</dbReference>
<comment type="subcellular location">
    <subcellularLocation>
        <location evidence="1 8">Cell outer membrane</location>
        <topology evidence="1 8">Multi-pass membrane protein</topology>
    </subcellularLocation>
</comment>
<evidence type="ECO:0000256" key="9">
    <source>
        <dbReference type="RuleBase" id="RU003357"/>
    </source>
</evidence>
<dbReference type="NCBIfam" id="TIGR04056">
    <property type="entry name" value="OMP_RagA_SusC"/>
    <property type="match status" value="1"/>
</dbReference>
<evidence type="ECO:0000313" key="13">
    <source>
        <dbReference type="EMBL" id="SIT34590.1"/>
    </source>
</evidence>
<dbReference type="AlphaFoldDB" id="A0A1N7RHF8"/>
<keyword evidence="14" id="KW-1185">Reference proteome</keyword>
<keyword evidence="2 8" id="KW-0813">Transport</keyword>
<keyword evidence="5 9" id="KW-0798">TonB box</keyword>
<evidence type="ECO:0000259" key="11">
    <source>
        <dbReference type="Pfam" id="PF00593"/>
    </source>
</evidence>
<feature type="chain" id="PRO_5013315233" evidence="10">
    <location>
        <begin position="23"/>
        <end position="1034"/>
    </location>
</feature>
<dbReference type="Pfam" id="PF07715">
    <property type="entry name" value="Plug"/>
    <property type="match status" value="1"/>
</dbReference>
<evidence type="ECO:0000259" key="12">
    <source>
        <dbReference type="Pfam" id="PF07715"/>
    </source>
</evidence>
<dbReference type="RefSeq" id="WP_076382811.1">
    <property type="nucleotide sequence ID" value="NZ_AP017422.1"/>
</dbReference>
<keyword evidence="4 8" id="KW-0812">Transmembrane</keyword>
<evidence type="ECO:0000256" key="6">
    <source>
        <dbReference type="ARBA" id="ARBA00023136"/>
    </source>
</evidence>
<dbReference type="PROSITE" id="PS52016">
    <property type="entry name" value="TONB_DEPENDENT_REC_3"/>
    <property type="match status" value="1"/>
</dbReference>
<feature type="signal peptide" evidence="10">
    <location>
        <begin position="1"/>
        <end position="22"/>
    </location>
</feature>
<protein>
    <submittedName>
        <fullName evidence="13">TonB-linked outer membrane protein, SusC/RagA family</fullName>
    </submittedName>
</protein>
<dbReference type="Gene3D" id="2.40.170.20">
    <property type="entry name" value="TonB-dependent receptor, beta-barrel domain"/>
    <property type="match status" value="1"/>
</dbReference>
<sequence>MRQLLLPLMTFMVMLCSTTASFAQNGTLFGTILSDDDGLPLTEVTVTNQRTGKKTITGKNGTYTIAGDIGDTLSFSYIGYTTSVVSALAQQTIRLVRSQEALGDVVVTAFGIKKEKKALGYAVQDIKGEELLKNKTPNVINALNGKIAGLNITNSNGAPGSSAQIVIRGGTSVLESSDNQPLFVIDGIPIDNSTPVGNTAYDKMGAAAASFGNRAMDINPDDIESISVLKGPSAAALYGLRAAAGAIVITTKKGKEGTTQVALSSRFSANRVARLPQQQNKFKQGNAITPTVPSYLSWGSAFTGADTVYNNLQDFFQTGYGIDNNISISGGSKNGNYFLSAQRFDQTGTVPTTDYRKTALRYNGEQKLGWFTFGANASYTYTTTTRALTGGGLYNSSGMGYMMAAVDWPRNNNMADYLHADGSKKRLLASSDLADDIENPYWLVHNNPITDKTNRFTGAAFTRVKPLSWLEFSYKLGLDYYVTKINSVTMPGSAVSGDLQKGGISQNDREVSLLSSTFLITAQKKINKDFDVNVLLGQTTEMNNSTTDYRVATGFLVPNFISINNSAVANKLFQQSIGRRRLVGVYGDLRLAFRNIAYADVTGRNDWSSTLPEQNRSFFYPSVSGSFIFTELLPKSNILSFGKLRASWSQVGKDAPPYKTTTALDVPQTTLGGGYIDSYTAGNPNLKPETTTSTEFGTELRLFNNKVGLDFTWYRNLSKDQIVSPRVSQGLGYIYRYVNAGKIENKGIEIAISATPVKKAGFEWSTNVNISHNNGRVLELPGSIPILYVTEAQYGYVKAASFNNGVFLGMSGNVWQTVANGEHAGKLILNATTGLPTTSTATATMIGDREPDMLLGWNNNFTYKNFNLNFLLDARIGGDVFNGTEYEMMNTGMSKLTENRGQTVLMKGVINTGTTADPVYQDFSKEVVMDQNYYVNYYAFHSPNFITKVNWLRMRSVALGYHFPQRLLANKLSFVKSLDLLLAVQNVFLITNYKGMDPEVSAAGAGAGGSGSSGMDYLGTPPTRTFTLGFNIKF</sequence>
<evidence type="ECO:0000256" key="10">
    <source>
        <dbReference type="SAM" id="SignalP"/>
    </source>
</evidence>
<evidence type="ECO:0000256" key="2">
    <source>
        <dbReference type="ARBA" id="ARBA00022448"/>
    </source>
</evidence>
<evidence type="ECO:0000313" key="14">
    <source>
        <dbReference type="Proteomes" id="UP000186917"/>
    </source>
</evidence>
<dbReference type="InterPro" id="IPR036942">
    <property type="entry name" value="Beta-barrel_TonB_sf"/>
</dbReference>
<evidence type="ECO:0000256" key="3">
    <source>
        <dbReference type="ARBA" id="ARBA00022452"/>
    </source>
</evidence>
<feature type="domain" description="TonB-dependent receptor-like beta-barrel" evidence="11">
    <location>
        <begin position="411"/>
        <end position="772"/>
    </location>
</feature>
<dbReference type="GO" id="GO:0009279">
    <property type="term" value="C:cell outer membrane"/>
    <property type="evidence" value="ECO:0007669"/>
    <property type="project" value="UniProtKB-SubCell"/>
</dbReference>
<accession>A0A1N7RHF8</accession>
<dbReference type="InterPro" id="IPR000531">
    <property type="entry name" value="Beta-barrel_TonB"/>
</dbReference>
<evidence type="ECO:0000256" key="7">
    <source>
        <dbReference type="ARBA" id="ARBA00023237"/>
    </source>
</evidence>
<dbReference type="InterPro" id="IPR023997">
    <property type="entry name" value="TonB-dep_OMP_SusC/RagA_CS"/>
</dbReference>
<proteinExistence type="inferred from homology"/>
<evidence type="ECO:0000256" key="5">
    <source>
        <dbReference type="ARBA" id="ARBA00023077"/>
    </source>
</evidence>
<name>A0A1N7RHF8_9BACT</name>
<dbReference type="SUPFAM" id="SSF49464">
    <property type="entry name" value="Carboxypeptidase regulatory domain-like"/>
    <property type="match status" value="1"/>
</dbReference>
<dbReference type="Gene3D" id="2.170.130.10">
    <property type="entry name" value="TonB-dependent receptor, plug domain"/>
    <property type="match status" value="1"/>
</dbReference>
<dbReference type="InterPro" id="IPR037066">
    <property type="entry name" value="Plug_dom_sf"/>
</dbReference>
<dbReference type="OrthoDB" id="609136at2"/>
<evidence type="ECO:0000256" key="1">
    <source>
        <dbReference type="ARBA" id="ARBA00004571"/>
    </source>
</evidence>
<organism evidence="13 14">
    <name type="scientific">Filimonas lacunae</name>
    <dbReference type="NCBI Taxonomy" id="477680"/>
    <lineage>
        <taxon>Bacteria</taxon>
        <taxon>Pseudomonadati</taxon>
        <taxon>Bacteroidota</taxon>
        <taxon>Chitinophagia</taxon>
        <taxon>Chitinophagales</taxon>
        <taxon>Chitinophagaceae</taxon>
        <taxon>Filimonas</taxon>
    </lineage>
</organism>
<dbReference type="EMBL" id="FTOR01000017">
    <property type="protein sequence ID" value="SIT34590.1"/>
    <property type="molecule type" value="Genomic_DNA"/>
</dbReference>
<gene>
    <name evidence="13" type="ORF">SAMN05421788_11755</name>
</gene>